<dbReference type="InterPro" id="IPR036259">
    <property type="entry name" value="MFS_trans_sf"/>
</dbReference>
<dbReference type="VEuPathDB" id="FungiDB:PC110_g18888"/>
<evidence type="ECO:0000256" key="11">
    <source>
        <dbReference type="ARBA" id="ARBA00044668"/>
    </source>
</evidence>
<feature type="region of interest" description="Disordered" evidence="15">
    <location>
        <begin position="23"/>
        <end position="61"/>
    </location>
</feature>
<comment type="subcellular location">
    <subcellularLocation>
        <location evidence="1">Membrane</location>
        <topology evidence="1">Multi-pass membrane protein</topology>
    </subcellularLocation>
</comment>
<accession>A0A329RJ20</accession>
<dbReference type="InterPro" id="IPR005829">
    <property type="entry name" value="Sugar_transporter_CS"/>
</dbReference>
<evidence type="ECO:0000256" key="1">
    <source>
        <dbReference type="ARBA" id="ARBA00004141"/>
    </source>
</evidence>
<evidence type="ECO:0000313" key="24">
    <source>
        <dbReference type="Proteomes" id="UP000251314"/>
    </source>
</evidence>
<dbReference type="EMBL" id="RCMG01001447">
    <property type="protein sequence ID" value="KAG2827144.1"/>
    <property type="molecule type" value="Genomic_DNA"/>
</dbReference>
<dbReference type="PANTHER" id="PTHR23503">
    <property type="entry name" value="SOLUTE CARRIER FAMILY 2"/>
    <property type="match status" value="1"/>
</dbReference>
<dbReference type="PANTHER" id="PTHR23503:SF8">
    <property type="entry name" value="FACILITATED GLUCOSE TRANSPORTER PROTEIN 1"/>
    <property type="match status" value="1"/>
</dbReference>
<dbReference type="Proteomes" id="UP000251314">
    <property type="component" value="Unassembled WGS sequence"/>
</dbReference>
<evidence type="ECO:0000313" key="20">
    <source>
        <dbReference type="EMBL" id="KAG2892859.1"/>
    </source>
</evidence>
<dbReference type="Proteomes" id="UP000735874">
    <property type="component" value="Unassembled WGS sequence"/>
</dbReference>
<evidence type="ECO:0000256" key="13">
    <source>
        <dbReference type="ARBA" id="ARBA00044780"/>
    </source>
</evidence>
<keyword evidence="6 16" id="KW-0472">Membrane</keyword>
<evidence type="ECO:0000256" key="6">
    <source>
        <dbReference type="ARBA" id="ARBA00023136"/>
    </source>
</evidence>
<feature type="transmembrane region" description="Helical" evidence="16">
    <location>
        <begin position="423"/>
        <end position="444"/>
    </location>
</feature>
<feature type="transmembrane region" description="Helical" evidence="16">
    <location>
        <begin position="484"/>
        <end position="504"/>
    </location>
</feature>
<keyword evidence="24" id="KW-1185">Reference proteome</keyword>
<evidence type="ECO:0000313" key="23">
    <source>
        <dbReference type="EMBL" id="RAW24683.1"/>
    </source>
</evidence>
<dbReference type="STRING" id="29920.A0A329RJ20"/>
<evidence type="ECO:0000313" key="19">
    <source>
        <dbReference type="EMBL" id="KAG2884019.1"/>
    </source>
</evidence>
<evidence type="ECO:0000256" key="15">
    <source>
        <dbReference type="SAM" id="MobiDB-lite"/>
    </source>
</evidence>
<feature type="transmembrane region" description="Helical" evidence="16">
    <location>
        <begin position="257"/>
        <end position="280"/>
    </location>
</feature>
<proteinExistence type="inferred from homology"/>
<evidence type="ECO:0000313" key="22">
    <source>
        <dbReference type="EMBL" id="KAG3207922.1"/>
    </source>
</evidence>
<dbReference type="NCBIfam" id="TIGR00879">
    <property type="entry name" value="SP"/>
    <property type="match status" value="1"/>
</dbReference>
<comment type="similarity">
    <text evidence="14">Belongs to the major facilitator superfamily. Sugar transporter (TC 2.A.1.1) family.</text>
</comment>
<feature type="transmembrane region" description="Helical" evidence="16">
    <location>
        <begin position="86"/>
        <end position="105"/>
    </location>
</feature>
<dbReference type="GO" id="GO:0015149">
    <property type="term" value="F:hexose transmembrane transporter activity"/>
    <property type="evidence" value="ECO:0007669"/>
    <property type="project" value="TreeGrafter"/>
</dbReference>
<comment type="catalytic activity">
    <reaction evidence="7">
        <text>D-galactose(in) = D-galactose(out)</text>
        <dbReference type="Rhea" id="RHEA:34915"/>
        <dbReference type="ChEBI" id="CHEBI:4139"/>
    </reaction>
    <physiologicalReaction direction="right-to-left" evidence="7">
        <dbReference type="Rhea" id="RHEA:34917"/>
    </physiologicalReaction>
</comment>
<dbReference type="InterPro" id="IPR005828">
    <property type="entry name" value="MFS_sugar_transport-like"/>
</dbReference>
<dbReference type="EMBL" id="RCMK01001515">
    <property type="protein sequence ID" value="KAG2892859.1"/>
    <property type="molecule type" value="Genomic_DNA"/>
</dbReference>
<keyword evidence="4 16" id="KW-0812">Transmembrane</keyword>
<dbReference type="OrthoDB" id="4540492at2759"/>
<comment type="subunit">
    <text evidence="2">Homodimer.</text>
</comment>
<dbReference type="Pfam" id="PF00083">
    <property type="entry name" value="Sugar_tr"/>
    <property type="match status" value="1"/>
</dbReference>
<evidence type="ECO:0000313" key="21">
    <source>
        <dbReference type="EMBL" id="KAG2962241.1"/>
    </source>
</evidence>
<feature type="compositionally biased region" description="Basic and acidic residues" evidence="15">
    <location>
        <begin position="31"/>
        <end position="48"/>
    </location>
</feature>
<comment type="caution">
    <text evidence="23">The sequence shown here is derived from an EMBL/GenBank/DDBJ whole genome shotgun (WGS) entry which is preliminary data.</text>
</comment>
<feature type="transmembrane region" description="Helical" evidence="16">
    <location>
        <begin position="195"/>
        <end position="217"/>
    </location>
</feature>
<dbReference type="EMBL" id="RCMI01001522">
    <property type="protein sequence ID" value="KAG2884019.1"/>
    <property type="molecule type" value="Genomic_DNA"/>
</dbReference>
<evidence type="ECO:0000256" key="9">
    <source>
        <dbReference type="ARBA" id="ARBA00044656"/>
    </source>
</evidence>
<comment type="catalytic activity">
    <reaction evidence="11">
        <text>D-glucosamine(out) = D-glucosamine(in)</text>
        <dbReference type="Rhea" id="RHEA:78423"/>
        <dbReference type="ChEBI" id="CHEBI:58723"/>
    </reaction>
    <physiologicalReaction direction="left-to-right" evidence="11">
        <dbReference type="Rhea" id="RHEA:78424"/>
    </physiologicalReaction>
</comment>
<sequence length="558" mass="60497">MEREQGLQNPTFLFLLKQLSPMSTEGGNALKPEEVKPSLPESHPEKETPPISQDATNAQKDQSITGVATRNLPRHFSRAAVVHPKWILYTSVLLGVTISMQYGWYTSQLNYAKFNNEKQCNARPVKEGTCIMFSGHSKAQWTVVVNAWVVGGMLGALLVGKVSDRVGRKRALMYNCGFIIAGAVIQAAVSDIWAFAFGRFLAGIASGASTGCVGTYVNEIAPPHLRSKLGIGLQGGINLGIVLVDTTHFYLGFHDGWRIIAGFPIVLAGIFLVCGQFIMVESPVWLMLHGHRKEAEKVLVQLYGEENVTTALSWIKPKKEPVDVEKQEPCWSEVGHETVIKGKGLTWAELFAVEMRRPLVVGMGLACMQKLTGINSIFYYSSSLFGGVGVADGRVCNIIVAIVNLVPTLCSGMVAARFGNRPMILFSTVGMCLSSIGITLSLAYDAPKATVALAAAFVFSFAICLGPIMFVVVAAVVPDHARGSVVSIGIFVAWAANLVVGIGYPYLATALETYKYVPFAVISGLSTIFVYYLVPETSNLTTVEIQEVFRKIRGNGRF</sequence>
<dbReference type="Proteomes" id="UP000697107">
    <property type="component" value="Unassembled WGS sequence"/>
</dbReference>
<evidence type="ECO:0000256" key="3">
    <source>
        <dbReference type="ARBA" id="ARBA00022448"/>
    </source>
</evidence>
<evidence type="ECO:0000256" key="5">
    <source>
        <dbReference type="ARBA" id="ARBA00022989"/>
    </source>
</evidence>
<comment type="catalytic activity">
    <reaction evidence="9">
        <text>D-xylose(out) = D-xylose(in)</text>
        <dbReference type="Rhea" id="RHEA:78427"/>
        <dbReference type="ChEBI" id="CHEBI:53455"/>
    </reaction>
    <physiologicalReaction direction="left-to-right" evidence="9">
        <dbReference type="Rhea" id="RHEA:78428"/>
    </physiologicalReaction>
</comment>
<gene>
    <name evidence="23" type="ORF">PC110_g18888</name>
    <name evidence="18" type="ORF">PC113_g21674</name>
    <name evidence="19" type="ORF">PC115_g21444</name>
    <name evidence="20" type="ORF">PC117_g23931</name>
    <name evidence="21" type="ORF">PC118_g21529</name>
    <name evidence="22" type="ORF">PC129_g21042</name>
</gene>
<dbReference type="Proteomes" id="UP000736787">
    <property type="component" value="Unassembled WGS sequence"/>
</dbReference>
<evidence type="ECO:0000256" key="16">
    <source>
        <dbReference type="SAM" id="Phobius"/>
    </source>
</evidence>
<dbReference type="EMBL" id="RCML01001485">
    <property type="protein sequence ID" value="KAG2962241.1"/>
    <property type="molecule type" value="Genomic_DNA"/>
</dbReference>
<evidence type="ECO:0000256" key="10">
    <source>
        <dbReference type="ARBA" id="ARBA00044662"/>
    </source>
</evidence>
<dbReference type="InterPro" id="IPR003663">
    <property type="entry name" value="Sugar/inositol_transpt"/>
</dbReference>
<evidence type="ECO:0000256" key="2">
    <source>
        <dbReference type="ARBA" id="ARBA00011738"/>
    </source>
</evidence>
<reference evidence="18" key="2">
    <citation type="submission" date="2018-10" db="EMBL/GenBank/DDBJ databases">
        <title>Effector identification in a new, highly contiguous assembly of the strawberry crown rot pathogen Phytophthora cactorum.</title>
        <authorList>
            <person name="Armitage A.D."/>
            <person name="Nellist C.F."/>
            <person name="Bates H."/>
            <person name="Vickerstaff R.J."/>
            <person name="Harrison R.J."/>
        </authorList>
    </citation>
    <scope>NUCLEOTIDE SEQUENCE</scope>
    <source>
        <strain evidence="18">15-7</strain>
        <strain evidence="19">4032</strain>
        <strain evidence="20">4040</strain>
        <strain evidence="21">P415</strain>
        <strain evidence="22">P421</strain>
    </source>
</reference>
<dbReference type="Proteomes" id="UP000760860">
    <property type="component" value="Unassembled WGS sequence"/>
</dbReference>
<dbReference type="EMBL" id="RCMV01001599">
    <property type="protein sequence ID" value="KAG3207922.1"/>
    <property type="molecule type" value="Genomic_DNA"/>
</dbReference>
<dbReference type="Gene3D" id="1.20.1250.20">
    <property type="entry name" value="MFS general substrate transporter like domains"/>
    <property type="match status" value="1"/>
</dbReference>
<feature type="transmembrane region" description="Helical" evidence="16">
    <location>
        <begin position="359"/>
        <end position="378"/>
    </location>
</feature>
<reference evidence="23 24" key="1">
    <citation type="submission" date="2018-01" db="EMBL/GenBank/DDBJ databases">
        <title>Draft genome of the strawberry crown rot pathogen Phytophthora cactorum.</title>
        <authorList>
            <person name="Armitage A.D."/>
            <person name="Lysoe E."/>
            <person name="Nellist C.F."/>
            <person name="Harrison R.J."/>
            <person name="Brurberg M.B."/>
        </authorList>
    </citation>
    <scope>NUCLEOTIDE SEQUENCE [LARGE SCALE GENOMIC DNA]</scope>
    <source>
        <strain evidence="23 24">10300</strain>
    </source>
</reference>
<comment type="catalytic activity">
    <reaction evidence="8">
        <text>D-glucose(out) = D-glucose(in)</text>
        <dbReference type="Rhea" id="RHEA:60376"/>
        <dbReference type="ChEBI" id="CHEBI:4167"/>
    </reaction>
    <physiologicalReaction direction="left-to-right" evidence="8">
        <dbReference type="Rhea" id="RHEA:60377"/>
    </physiologicalReaction>
</comment>
<evidence type="ECO:0000259" key="17">
    <source>
        <dbReference type="PROSITE" id="PS50850"/>
    </source>
</evidence>
<organism evidence="23 24">
    <name type="scientific">Phytophthora cactorum</name>
    <dbReference type="NCBI Taxonomy" id="29920"/>
    <lineage>
        <taxon>Eukaryota</taxon>
        <taxon>Sar</taxon>
        <taxon>Stramenopiles</taxon>
        <taxon>Oomycota</taxon>
        <taxon>Peronosporomycetes</taxon>
        <taxon>Peronosporales</taxon>
        <taxon>Peronosporaceae</taxon>
        <taxon>Phytophthora</taxon>
    </lineage>
</organism>
<feature type="transmembrane region" description="Helical" evidence="16">
    <location>
        <begin position="229"/>
        <end position="251"/>
    </location>
</feature>
<dbReference type="PROSITE" id="PS00217">
    <property type="entry name" value="SUGAR_TRANSPORT_2"/>
    <property type="match status" value="1"/>
</dbReference>
<dbReference type="GO" id="GO:0016020">
    <property type="term" value="C:membrane"/>
    <property type="evidence" value="ECO:0007669"/>
    <property type="project" value="UniProtKB-SubCell"/>
</dbReference>
<feature type="transmembrane region" description="Helical" evidence="16">
    <location>
        <begin position="516"/>
        <end position="534"/>
    </location>
</feature>
<protein>
    <recommendedName>
        <fullName evidence="13">Hexose transporter 1</fullName>
    </recommendedName>
</protein>
<evidence type="ECO:0000256" key="7">
    <source>
        <dbReference type="ARBA" id="ARBA00044637"/>
    </source>
</evidence>
<feature type="transmembrane region" description="Helical" evidence="16">
    <location>
        <begin position="398"/>
        <end position="416"/>
    </location>
</feature>
<evidence type="ECO:0000256" key="12">
    <source>
        <dbReference type="ARBA" id="ARBA00044710"/>
    </source>
</evidence>
<evidence type="ECO:0000256" key="8">
    <source>
        <dbReference type="ARBA" id="ARBA00044648"/>
    </source>
</evidence>
<keyword evidence="5 16" id="KW-1133">Transmembrane helix</keyword>
<feature type="compositionally biased region" description="Polar residues" evidence="15">
    <location>
        <begin position="50"/>
        <end position="61"/>
    </location>
</feature>
<dbReference type="PROSITE" id="PS50850">
    <property type="entry name" value="MFS"/>
    <property type="match status" value="1"/>
</dbReference>
<comment type="catalytic activity">
    <reaction evidence="12">
        <text>D-fructose(out) = D-fructose(in)</text>
        <dbReference type="Rhea" id="RHEA:60372"/>
        <dbReference type="ChEBI" id="CHEBI:37721"/>
    </reaction>
    <physiologicalReaction direction="left-to-right" evidence="12">
        <dbReference type="Rhea" id="RHEA:60373"/>
    </physiologicalReaction>
</comment>
<dbReference type="PRINTS" id="PR00171">
    <property type="entry name" value="SUGRTRNSPORT"/>
</dbReference>
<dbReference type="InterPro" id="IPR045263">
    <property type="entry name" value="GLUT"/>
</dbReference>
<dbReference type="SUPFAM" id="SSF103473">
    <property type="entry name" value="MFS general substrate transporter"/>
    <property type="match status" value="1"/>
</dbReference>
<evidence type="ECO:0000256" key="14">
    <source>
        <dbReference type="RuleBase" id="RU003346"/>
    </source>
</evidence>
<evidence type="ECO:0000313" key="18">
    <source>
        <dbReference type="EMBL" id="KAG2827144.1"/>
    </source>
</evidence>
<feature type="transmembrane region" description="Helical" evidence="16">
    <location>
        <begin position="171"/>
        <end position="189"/>
    </location>
</feature>
<dbReference type="EMBL" id="MJFZ01000848">
    <property type="protein sequence ID" value="RAW24683.1"/>
    <property type="molecule type" value="Genomic_DNA"/>
</dbReference>
<dbReference type="AlphaFoldDB" id="A0A329RJ20"/>
<feature type="domain" description="Major facilitator superfamily (MFS) profile" evidence="17">
    <location>
        <begin position="87"/>
        <end position="538"/>
    </location>
</feature>
<dbReference type="InterPro" id="IPR020846">
    <property type="entry name" value="MFS_dom"/>
</dbReference>
<keyword evidence="3 14" id="KW-0813">Transport</keyword>
<feature type="transmembrane region" description="Helical" evidence="16">
    <location>
        <begin position="450"/>
        <end position="477"/>
    </location>
</feature>
<name>A0A329RJ20_9STRA</name>
<feature type="transmembrane region" description="Helical" evidence="16">
    <location>
        <begin position="141"/>
        <end position="159"/>
    </location>
</feature>
<evidence type="ECO:0000256" key="4">
    <source>
        <dbReference type="ARBA" id="ARBA00022692"/>
    </source>
</evidence>
<comment type="catalytic activity">
    <reaction evidence="10">
        <text>D-mannose(out) = D-mannose(in)</text>
        <dbReference type="Rhea" id="RHEA:78391"/>
        <dbReference type="ChEBI" id="CHEBI:4208"/>
    </reaction>
    <physiologicalReaction direction="left-to-right" evidence="10">
        <dbReference type="Rhea" id="RHEA:78392"/>
    </physiologicalReaction>
</comment>
<dbReference type="Proteomes" id="UP000774804">
    <property type="component" value="Unassembled WGS sequence"/>
</dbReference>